<keyword evidence="1 2" id="KW-0175">Coiled coil</keyword>
<evidence type="ECO:0000256" key="2">
    <source>
        <dbReference type="SAM" id="Coils"/>
    </source>
</evidence>
<evidence type="ECO:0000313" key="5">
    <source>
        <dbReference type="Proteomes" id="UP000836841"/>
    </source>
</evidence>
<feature type="compositionally biased region" description="Polar residues" evidence="3">
    <location>
        <begin position="89"/>
        <end position="98"/>
    </location>
</feature>
<accession>A0AAU9RDB8</accession>
<name>A0AAU9RDB8_THLAR</name>
<organism evidence="4 5">
    <name type="scientific">Thlaspi arvense</name>
    <name type="common">Field penny-cress</name>
    <dbReference type="NCBI Taxonomy" id="13288"/>
    <lineage>
        <taxon>Eukaryota</taxon>
        <taxon>Viridiplantae</taxon>
        <taxon>Streptophyta</taxon>
        <taxon>Embryophyta</taxon>
        <taxon>Tracheophyta</taxon>
        <taxon>Spermatophyta</taxon>
        <taxon>Magnoliopsida</taxon>
        <taxon>eudicotyledons</taxon>
        <taxon>Gunneridae</taxon>
        <taxon>Pentapetalae</taxon>
        <taxon>rosids</taxon>
        <taxon>malvids</taxon>
        <taxon>Brassicales</taxon>
        <taxon>Brassicaceae</taxon>
        <taxon>Thlaspideae</taxon>
        <taxon>Thlaspi</taxon>
    </lineage>
</organism>
<feature type="region of interest" description="Disordered" evidence="3">
    <location>
        <begin position="89"/>
        <end position="147"/>
    </location>
</feature>
<keyword evidence="5" id="KW-1185">Reference proteome</keyword>
<dbReference type="GO" id="GO:0055028">
    <property type="term" value="C:cortical microtubule"/>
    <property type="evidence" value="ECO:0007669"/>
    <property type="project" value="TreeGrafter"/>
</dbReference>
<protein>
    <recommendedName>
        <fullName evidence="6">CHUP1</fullName>
    </recommendedName>
</protein>
<evidence type="ECO:0000256" key="1">
    <source>
        <dbReference type="ARBA" id="ARBA00023054"/>
    </source>
</evidence>
<dbReference type="AlphaFoldDB" id="A0AAU9RDB8"/>
<feature type="compositionally biased region" description="Polar residues" evidence="3">
    <location>
        <begin position="106"/>
        <end position="130"/>
    </location>
</feature>
<gene>
    <name evidence="4" type="ORF">TAV2_LOCUS903</name>
</gene>
<dbReference type="GO" id="GO:0072699">
    <property type="term" value="P:protein localization to cortical microtubule cytoskeleton"/>
    <property type="evidence" value="ECO:0007669"/>
    <property type="project" value="TreeGrafter"/>
</dbReference>
<dbReference type="PANTHER" id="PTHR31342:SF48">
    <property type="entry name" value="CHUP1-LIKE PROTEIN"/>
    <property type="match status" value="1"/>
</dbReference>
<dbReference type="PANTHER" id="PTHR31342">
    <property type="entry name" value="PROTEIN CHUP1, CHLOROPLASTIC"/>
    <property type="match status" value="1"/>
</dbReference>
<proteinExistence type="predicted"/>
<evidence type="ECO:0000313" key="4">
    <source>
        <dbReference type="EMBL" id="CAH2038700.1"/>
    </source>
</evidence>
<evidence type="ECO:0000256" key="3">
    <source>
        <dbReference type="SAM" id="MobiDB-lite"/>
    </source>
</evidence>
<sequence length="410" mass="46801">EKISLKGNLTQYHIYTRTKGAGMLPNGEDDSDLMHLVKELQASLTRNDTLEMENNELRQEVVRLRAQVSNLKAHDNERKAMLWKKLQSSYDGGNTDGSNLKAPESVKSNIKGQEVRNQNPKPTVKDQSTAIKPPPPPPLPSKITLGKRSVRRAPEVVELYRALTRREPHTDNKINQSGVLSPAFSRNMIGEIENRSKYLSDIKSDTDRHRDHIHLLISKVEAATFTDISEVETFVKWIDEELSSLVDERAVLKHFPKWPERKADSLREAACNYRGLKNLETEILSFKENPKEPLKQVLQKIQSLEESVNNTERMRDSTGKRYKDFQIPWEWMLETGLIGQLKYSSMTLAQAYMKRITNELVSNGGGKEGNLMLQGVRFAYTIHQFAGGFDGETLRIFNELKKITTGEARR</sequence>
<dbReference type="EMBL" id="OU466857">
    <property type="protein sequence ID" value="CAH2038700.1"/>
    <property type="molecule type" value="Genomic_DNA"/>
</dbReference>
<feature type="coiled-coil region" evidence="2">
    <location>
        <begin position="40"/>
        <end position="74"/>
    </location>
</feature>
<dbReference type="Proteomes" id="UP000836841">
    <property type="component" value="Chromosome 1"/>
</dbReference>
<dbReference type="InterPro" id="IPR040265">
    <property type="entry name" value="CHUP1/IPGA1-like"/>
</dbReference>
<reference evidence="4 5" key="1">
    <citation type="submission" date="2022-03" db="EMBL/GenBank/DDBJ databases">
        <authorList>
            <person name="Nunn A."/>
            <person name="Chopra R."/>
            <person name="Nunn A."/>
            <person name="Contreras Garrido A."/>
        </authorList>
    </citation>
    <scope>NUCLEOTIDE SEQUENCE [LARGE SCALE GENOMIC DNA]</scope>
</reference>
<evidence type="ECO:0008006" key="6">
    <source>
        <dbReference type="Google" id="ProtNLM"/>
    </source>
</evidence>
<feature type="non-terminal residue" evidence="4">
    <location>
        <position position="1"/>
    </location>
</feature>